<comment type="function">
    <text evidence="14">Member of a two-component regulatory system.</text>
</comment>
<evidence type="ECO:0000313" key="17">
    <source>
        <dbReference type="EMBL" id="SNQ29288.1"/>
    </source>
</evidence>
<dbReference type="GO" id="GO:0005524">
    <property type="term" value="F:ATP binding"/>
    <property type="evidence" value="ECO:0007669"/>
    <property type="project" value="UniProtKB-KW"/>
</dbReference>
<keyword evidence="6 14" id="KW-0808">Transferase</keyword>
<keyword evidence="3 14" id="KW-1003">Cell membrane</keyword>
<dbReference type="NCBIfam" id="TIGR01386">
    <property type="entry name" value="cztS_silS_copS"/>
    <property type="match status" value="1"/>
</dbReference>
<keyword evidence="11 14" id="KW-1133">Transmembrane helix</keyword>
<reference evidence="18" key="1">
    <citation type="submission" date="2017-06" db="EMBL/GenBank/DDBJ databases">
        <authorList>
            <person name="Varghese N."/>
            <person name="Submissions S."/>
        </authorList>
    </citation>
    <scope>NUCLEOTIDE SEQUENCE [LARGE SCALE GENOMIC DNA]</scope>
    <source>
        <strain evidence="18">ANC 5114</strain>
    </source>
</reference>
<evidence type="ECO:0000256" key="6">
    <source>
        <dbReference type="ARBA" id="ARBA00022679"/>
    </source>
</evidence>
<evidence type="ECO:0000259" key="16">
    <source>
        <dbReference type="PROSITE" id="PS50885"/>
    </source>
</evidence>
<dbReference type="InterPro" id="IPR036097">
    <property type="entry name" value="HisK_dim/P_sf"/>
</dbReference>
<sequence length="462" mass="52415">MPRKIVSSIGFRIAILFSLSSIVISGLMGLMVHRLVIQHFESQDRMQLEGKVQLINNLFAQNPLNTNTLQLDLKDALVGHHNLIFQIERPQGHIIFSSAIQPIYPMQSKNDPTSWVEWQFDNKTYRGLISHQAPAAQHTPSVRIIIGMDKSEHQHFLDHFKQQLLLIGGLGTLILMALGWFAIWRGLFPLQKMTHIAERISAQHLSERLPTQHIPTELYALTTAFNAMLDRLEFALEKLSDFSSDLAHEMRTPINNLMTQTQVCLSRPRDLQVYQDILYSNLEEFERIARMVSDMLFLAKAEHGLSLNQAKSVDLNHEISALLDFYDALAAEKHMQFIHTGQVLHIQGDAAMLRRALSNLISNAIKYGISHSNITIHTTINAEHQPQLLMTNQSPELTSSQISRLFDRFYRTDASRQRTVEGTGLGLAITQSILQAHEAHIDATFQHGALTFTITFKHSSQN</sequence>
<dbReference type="GO" id="GO:0000155">
    <property type="term" value="F:phosphorelay sensor kinase activity"/>
    <property type="evidence" value="ECO:0007669"/>
    <property type="project" value="InterPro"/>
</dbReference>
<dbReference type="SUPFAM" id="SSF47384">
    <property type="entry name" value="Homodimeric domain of signal transducing histidine kinase"/>
    <property type="match status" value="1"/>
</dbReference>
<dbReference type="Pfam" id="PF00512">
    <property type="entry name" value="HisKA"/>
    <property type="match status" value="1"/>
</dbReference>
<dbReference type="InterPro" id="IPR003661">
    <property type="entry name" value="HisK_dim/P_dom"/>
</dbReference>
<protein>
    <recommendedName>
        <fullName evidence="14">Sensor protein</fullName>
        <ecNumber evidence="14">2.7.13.3</ecNumber>
    </recommendedName>
</protein>
<dbReference type="SMART" id="SM00304">
    <property type="entry name" value="HAMP"/>
    <property type="match status" value="1"/>
</dbReference>
<dbReference type="InterPro" id="IPR004358">
    <property type="entry name" value="Sig_transdc_His_kin-like_C"/>
</dbReference>
<dbReference type="SMART" id="SM00388">
    <property type="entry name" value="HisKA"/>
    <property type="match status" value="1"/>
</dbReference>
<evidence type="ECO:0000313" key="18">
    <source>
        <dbReference type="Proteomes" id="UP000243463"/>
    </source>
</evidence>
<keyword evidence="9 14" id="KW-0418">Kinase</keyword>
<dbReference type="EC" id="2.7.13.3" evidence="14"/>
<comment type="catalytic activity">
    <reaction evidence="1 14">
        <text>ATP + protein L-histidine = ADP + protein N-phospho-L-histidine.</text>
        <dbReference type="EC" id="2.7.13.3"/>
    </reaction>
</comment>
<gene>
    <name evidence="17" type="ORF">SAMN05444584_1235</name>
</gene>
<comment type="subcellular location">
    <subcellularLocation>
        <location evidence="2">Cell inner membrane</location>
        <topology evidence="2">Multi-pass membrane protein</topology>
    </subcellularLocation>
</comment>
<dbReference type="EMBL" id="FZLN01000001">
    <property type="protein sequence ID" value="SNQ29288.1"/>
    <property type="molecule type" value="Genomic_DNA"/>
</dbReference>
<dbReference type="PROSITE" id="PS50885">
    <property type="entry name" value="HAMP"/>
    <property type="match status" value="1"/>
</dbReference>
<name>A0A217EFM3_9GAMM</name>
<organism evidence="17 18">
    <name type="scientific">Acinetobacter apis</name>
    <dbReference type="NCBI Taxonomy" id="1229165"/>
    <lineage>
        <taxon>Bacteria</taxon>
        <taxon>Pseudomonadati</taxon>
        <taxon>Pseudomonadota</taxon>
        <taxon>Gammaproteobacteria</taxon>
        <taxon>Moraxellales</taxon>
        <taxon>Moraxellaceae</taxon>
        <taxon>Acinetobacter</taxon>
    </lineage>
</organism>
<dbReference type="Gene3D" id="3.30.565.10">
    <property type="entry name" value="Histidine kinase-like ATPase, C-terminal domain"/>
    <property type="match status" value="1"/>
</dbReference>
<dbReference type="Pfam" id="PF00672">
    <property type="entry name" value="HAMP"/>
    <property type="match status" value="1"/>
</dbReference>
<dbReference type="InterPro" id="IPR036890">
    <property type="entry name" value="HATPase_C_sf"/>
</dbReference>
<dbReference type="CDD" id="cd06225">
    <property type="entry name" value="HAMP"/>
    <property type="match status" value="1"/>
</dbReference>
<evidence type="ECO:0000256" key="2">
    <source>
        <dbReference type="ARBA" id="ARBA00004429"/>
    </source>
</evidence>
<keyword evidence="13 14" id="KW-0472">Membrane</keyword>
<feature type="domain" description="Histidine kinase" evidence="15">
    <location>
        <begin position="245"/>
        <end position="460"/>
    </location>
</feature>
<evidence type="ECO:0000256" key="14">
    <source>
        <dbReference type="RuleBase" id="RU364088"/>
    </source>
</evidence>
<dbReference type="Pfam" id="PF02518">
    <property type="entry name" value="HATPase_c"/>
    <property type="match status" value="1"/>
</dbReference>
<dbReference type="Gene3D" id="1.10.287.130">
    <property type="match status" value="1"/>
</dbReference>
<dbReference type="OrthoDB" id="5561773at2"/>
<keyword evidence="4 14" id="KW-0997">Cell inner membrane</keyword>
<keyword evidence="7 14" id="KW-0812">Transmembrane</keyword>
<dbReference type="InterPro" id="IPR048590">
    <property type="entry name" value="CusS-like_sensor"/>
</dbReference>
<feature type="transmembrane region" description="Helical" evidence="14">
    <location>
        <begin position="12"/>
        <end position="37"/>
    </location>
</feature>
<evidence type="ECO:0000256" key="11">
    <source>
        <dbReference type="ARBA" id="ARBA00022989"/>
    </source>
</evidence>
<keyword evidence="10 14" id="KW-0067">ATP-binding</keyword>
<keyword evidence="18" id="KW-1185">Reference proteome</keyword>
<dbReference type="PRINTS" id="PR00344">
    <property type="entry name" value="BCTRLSENSOR"/>
</dbReference>
<feature type="domain" description="HAMP" evidence="16">
    <location>
        <begin position="184"/>
        <end position="237"/>
    </location>
</feature>
<evidence type="ECO:0000259" key="15">
    <source>
        <dbReference type="PROSITE" id="PS50109"/>
    </source>
</evidence>
<keyword evidence="8 14" id="KW-0547">Nucleotide-binding</keyword>
<dbReference type="PROSITE" id="PS50109">
    <property type="entry name" value="HIS_KIN"/>
    <property type="match status" value="1"/>
</dbReference>
<accession>A0A217EFM3</accession>
<dbReference type="AlphaFoldDB" id="A0A217EFM3"/>
<evidence type="ECO:0000256" key="5">
    <source>
        <dbReference type="ARBA" id="ARBA00022553"/>
    </source>
</evidence>
<evidence type="ECO:0000256" key="9">
    <source>
        <dbReference type="ARBA" id="ARBA00022777"/>
    </source>
</evidence>
<evidence type="ECO:0000256" key="10">
    <source>
        <dbReference type="ARBA" id="ARBA00022840"/>
    </source>
</evidence>
<keyword evidence="12 14" id="KW-0902">Two-component regulatory system</keyword>
<keyword evidence="5" id="KW-0597">Phosphoprotein</keyword>
<dbReference type="CDD" id="cd00075">
    <property type="entry name" value="HATPase"/>
    <property type="match status" value="1"/>
</dbReference>
<dbReference type="InterPro" id="IPR005467">
    <property type="entry name" value="His_kinase_dom"/>
</dbReference>
<dbReference type="PANTHER" id="PTHR45436:SF15">
    <property type="entry name" value="SENSOR HISTIDINE KINASE CUSS"/>
    <property type="match status" value="1"/>
</dbReference>
<evidence type="ECO:0000256" key="1">
    <source>
        <dbReference type="ARBA" id="ARBA00000085"/>
    </source>
</evidence>
<dbReference type="SMART" id="SM00387">
    <property type="entry name" value="HATPase_c"/>
    <property type="match status" value="1"/>
</dbReference>
<proteinExistence type="predicted"/>
<dbReference type="Pfam" id="PF21085">
    <property type="entry name" value="CusS"/>
    <property type="match status" value="1"/>
</dbReference>
<dbReference type="InterPro" id="IPR006290">
    <property type="entry name" value="CztS_silS_copS"/>
</dbReference>
<dbReference type="Proteomes" id="UP000243463">
    <property type="component" value="Unassembled WGS sequence"/>
</dbReference>
<evidence type="ECO:0000256" key="7">
    <source>
        <dbReference type="ARBA" id="ARBA00022692"/>
    </source>
</evidence>
<dbReference type="InterPro" id="IPR050428">
    <property type="entry name" value="TCS_sensor_his_kinase"/>
</dbReference>
<dbReference type="SUPFAM" id="SSF55874">
    <property type="entry name" value="ATPase domain of HSP90 chaperone/DNA topoisomerase II/histidine kinase"/>
    <property type="match status" value="1"/>
</dbReference>
<dbReference type="SUPFAM" id="SSF158472">
    <property type="entry name" value="HAMP domain-like"/>
    <property type="match status" value="1"/>
</dbReference>
<evidence type="ECO:0000256" key="4">
    <source>
        <dbReference type="ARBA" id="ARBA00022519"/>
    </source>
</evidence>
<dbReference type="InterPro" id="IPR003660">
    <property type="entry name" value="HAMP_dom"/>
</dbReference>
<feature type="transmembrane region" description="Helical" evidence="14">
    <location>
        <begin position="164"/>
        <end position="184"/>
    </location>
</feature>
<dbReference type="CDD" id="cd00082">
    <property type="entry name" value="HisKA"/>
    <property type="match status" value="1"/>
</dbReference>
<evidence type="ECO:0000256" key="3">
    <source>
        <dbReference type="ARBA" id="ARBA00022475"/>
    </source>
</evidence>
<dbReference type="RefSeq" id="WP_088823269.1">
    <property type="nucleotide sequence ID" value="NZ_FZLN01000001.1"/>
</dbReference>
<dbReference type="PANTHER" id="PTHR45436">
    <property type="entry name" value="SENSOR HISTIDINE KINASE YKOH"/>
    <property type="match status" value="1"/>
</dbReference>
<evidence type="ECO:0000256" key="12">
    <source>
        <dbReference type="ARBA" id="ARBA00023012"/>
    </source>
</evidence>
<evidence type="ECO:0000256" key="13">
    <source>
        <dbReference type="ARBA" id="ARBA00023136"/>
    </source>
</evidence>
<evidence type="ECO:0000256" key="8">
    <source>
        <dbReference type="ARBA" id="ARBA00022741"/>
    </source>
</evidence>
<dbReference type="GO" id="GO:0005886">
    <property type="term" value="C:plasma membrane"/>
    <property type="evidence" value="ECO:0007669"/>
    <property type="project" value="UniProtKB-SubCell"/>
</dbReference>
<dbReference type="Gene3D" id="6.10.340.10">
    <property type="match status" value="1"/>
</dbReference>
<dbReference type="InterPro" id="IPR003594">
    <property type="entry name" value="HATPase_dom"/>
</dbReference>